<proteinExistence type="predicted"/>
<dbReference type="Pfam" id="PF20062">
    <property type="entry name" value="DUF6461"/>
    <property type="match status" value="1"/>
</dbReference>
<evidence type="ECO:0000313" key="2">
    <source>
        <dbReference type="Proteomes" id="UP001501020"/>
    </source>
</evidence>
<dbReference type="Proteomes" id="UP001501020">
    <property type="component" value="Unassembled WGS sequence"/>
</dbReference>
<organism evidence="1 2">
    <name type="scientific">Actinomadura napierensis</name>
    <dbReference type="NCBI Taxonomy" id="267854"/>
    <lineage>
        <taxon>Bacteria</taxon>
        <taxon>Bacillati</taxon>
        <taxon>Actinomycetota</taxon>
        <taxon>Actinomycetes</taxon>
        <taxon>Streptosporangiales</taxon>
        <taxon>Thermomonosporaceae</taxon>
        <taxon>Actinomadura</taxon>
    </lineage>
</organism>
<dbReference type="EMBL" id="BAAAMR010000002">
    <property type="protein sequence ID" value="GAA2119669.1"/>
    <property type="molecule type" value="Genomic_DNA"/>
</dbReference>
<evidence type="ECO:0000313" key="1">
    <source>
        <dbReference type="EMBL" id="GAA2119669.1"/>
    </source>
</evidence>
<comment type="caution">
    <text evidence="1">The sequence shown here is derived from an EMBL/GenBank/DDBJ whole genome shotgun (WGS) entry which is preliminary data.</text>
</comment>
<protein>
    <submittedName>
        <fullName evidence="1">Uncharacterized protein</fullName>
    </submittedName>
</protein>
<keyword evidence="2" id="KW-1185">Reference proteome</keyword>
<name>A0ABN2Y2V0_9ACTN</name>
<gene>
    <name evidence="1" type="ORF">GCM10009727_03690</name>
</gene>
<sequence>MAGPTAEQVEHYVRMFEQLSDLSEYFSIEENLSWTVVRPHEARLTVEEVVRRLHGEPNTMTTARPADCISDLEYDHLVDTVFLEQRGDAVIIVGFGTVTAEEETLRRLGQSATVHSVFWAINNFNRLYHIVDGVVVTELDMLRPLDRWGTDPEALTDHLDALHSLHDRSDPGPDWETAMATLESLTGQRLDPDWFARPQLHAKANRR</sequence>
<reference evidence="1 2" key="1">
    <citation type="journal article" date="2019" name="Int. J. Syst. Evol. Microbiol.">
        <title>The Global Catalogue of Microorganisms (GCM) 10K type strain sequencing project: providing services to taxonomists for standard genome sequencing and annotation.</title>
        <authorList>
            <consortium name="The Broad Institute Genomics Platform"/>
            <consortium name="The Broad Institute Genome Sequencing Center for Infectious Disease"/>
            <person name="Wu L."/>
            <person name="Ma J."/>
        </authorList>
    </citation>
    <scope>NUCLEOTIDE SEQUENCE [LARGE SCALE GENOMIC DNA]</scope>
    <source>
        <strain evidence="1 2">JCM 13850</strain>
    </source>
</reference>
<accession>A0ABN2Y2V0</accession>
<dbReference type="InterPro" id="IPR045592">
    <property type="entry name" value="DUF6461"/>
</dbReference>